<feature type="region of interest" description="Disordered" evidence="1">
    <location>
        <begin position="24"/>
        <end position="53"/>
    </location>
</feature>
<dbReference type="AlphaFoldDB" id="A0A8H7SGP2"/>
<name>A0A8H7SGP2_9FUNG</name>
<feature type="compositionally biased region" description="Basic residues" evidence="1">
    <location>
        <begin position="89"/>
        <end position="99"/>
    </location>
</feature>
<organism evidence="2 3">
    <name type="scientific">Circinella minor</name>
    <dbReference type="NCBI Taxonomy" id="1195481"/>
    <lineage>
        <taxon>Eukaryota</taxon>
        <taxon>Fungi</taxon>
        <taxon>Fungi incertae sedis</taxon>
        <taxon>Mucoromycota</taxon>
        <taxon>Mucoromycotina</taxon>
        <taxon>Mucoromycetes</taxon>
        <taxon>Mucorales</taxon>
        <taxon>Lichtheimiaceae</taxon>
        <taxon>Circinella</taxon>
    </lineage>
</organism>
<accession>A0A8H7SGP2</accession>
<keyword evidence="3" id="KW-1185">Reference proteome</keyword>
<dbReference type="EMBL" id="JAEPRB010000004">
    <property type="protein sequence ID" value="KAG2227773.1"/>
    <property type="molecule type" value="Genomic_DNA"/>
</dbReference>
<gene>
    <name evidence="2" type="ORF">INT45_002011</name>
</gene>
<evidence type="ECO:0000256" key="1">
    <source>
        <dbReference type="SAM" id="MobiDB-lite"/>
    </source>
</evidence>
<feature type="region of interest" description="Disordered" evidence="1">
    <location>
        <begin position="83"/>
        <end position="119"/>
    </location>
</feature>
<dbReference type="Proteomes" id="UP000646827">
    <property type="component" value="Unassembled WGS sequence"/>
</dbReference>
<comment type="caution">
    <text evidence="2">The sequence shown here is derived from an EMBL/GenBank/DDBJ whole genome shotgun (WGS) entry which is preliminary data.</text>
</comment>
<evidence type="ECO:0000313" key="3">
    <source>
        <dbReference type="Proteomes" id="UP000646827"/>
    </source>
</evidence>
<protein>
    <submittedName>
        <fullName evidence="2">Uncharacterized protein</fullName>
    </submittedName>
</protein>
<proteinExistence type="predicted"/>
<evidence type="ECO:0000313" key="2">
    <source>
        <dbReference type="EMBL" id="KAG2227773.1"/>
    </source>
</evidence>
<feature type="compositionally biased region" description="Low complexity" evidence="1">
    <location>
        <begin position="25"/>
        <end position="48"/>
    </location>
</feature>
<sequence>MQQQQRQFREVAFQWLQSIAHAFDSQQQQQHSSSSTSNSSTSNTNNNSEKYCTAQSLTDSANASLTQFEKTYVSFPEFISNDEASNNWTHHHHHHHHHHDNLQVGWPQSSRSTPSSMAC</sequence>
<feature type="compositionally biased region" description="Polar residues" evidence="1">
    <location>
        <begin position="106"/>
        <end position="119"/>
    </location>
</feature>
<dbReference type="OrthoDB" id="2257614at2759"/>
<reference evidence="2 3" key="1">
    <citation type="submission" date="2020-12" db="EMBL/GenBank/DDBJ databases">
        <title>Metabolic potential, ecology and presence of endohyphal bacteria is reflected in genomic diversity of Mucoromycotina.</title>
        <authorList>
            <person name="Muszewska A."/>
            <person name="Okrasinska A."/>
            <person name="Steczkiewicz K."/>
            <person name="Drgas O."/>
            <person name="Orlowska M."/>
            <person name="Perlinska-Lenart U."/>
            <person name="Aleksandrzak-Piekarczyk T."/>
            <person name="Szatraj K."/>
            <person name="Zielenkiewicz U."/>
            <person name="Pilsyk S."/>
            <person name="Malc E."/>
            <person name="Mieczkowski P."/>
            <person name="Kruszewska J.S."/>
            <person name="Biernat P."/>
            <person name="Pawlowska J."/>
        </authorList>
    </citation>
    <scope>NUCLEOTIDE SEQUENCE [LARGE SCALE GENOMIC DNA]</scope>
    <source>
        <strain evidence="2 3">CBS 142.35</strain>
    </source>
</reference>